<dbReference type="Pfam" id="PF00829">
    <property type="entry name" value="Ribosomal_L21p"/>
    <property type="match status" value="1"/>
</dbReference>
<dbReference type="EMBL" id="JAGQKZ010000040">
    <property type="protein sequence ID" value="MCA9392330.1"/>
    <property type="molecule type" value="Genomic_DNA"/>
</dbReference>
<keyword evidence="3 4" id="KW-0687">Ribonucleoprotein</keyword>
<organism evidence="6 7">
    <name type="scientific">candidate division WWE3 bacterium</name>
    <dbReference type="NCBI Taxonomy" id="2053526"/>
    <lineage>
        <taxon>Bacteria</taxon>
        <taxon>Katanobacteria</taxon>
    </lineage>
</organism>
<evidence type="ECO:0000313" key="7">
    <source>
        <dbReference type="Proteomes" id="UP000751518"/>
    </source>
</evidence>
<protein>
    <recommendedName>
        <fullName evidence="4">Large ribosomal subunit protein bL21</fullName>
    </recommendedName>
</protein>
<evidence type="ECO:0000256" key="3">
    <source>
        <dbReference type="ARBA" id="ARBA00023274"/>
    </source>
</evidence>
<evidence type="ECO:0000256" key="2">
    <source>
        <dbReference type="ARBA" id="ARBA00022980"/>
    </source>
</evidence>
<dbReference type="SUPFAM" id="SSF141091">
    <property type="entry name" value="L21p-like"/>
    <property type="match status" value="1"/>
</dbReference>
<keyword evidence="2 4" id="KW-0689">Ribosomal protein</keyword>
<evidence type="ECO:0000256" key="1">
    <source>
        <dbReference type="ARBA" id="ARBA00008563"/>
    </source>
</evidence>
<evidence type="ECO:0000313" key="6">
    <source>
        <dbReference type="EMBL" id="MCA9392330.1"/>
    </source>
</evidence>
<keyword evidence="4 5" id="KW-0694">RNA-binding</keyword>
<dbReference type="InterPro" id="IPR028909">
    <property type="entry name" value="bL21-like"/>
</dbReference>
<accession>A0A955LKT5</accession>
<dbReference type="GO" id="GO:0005737">
    <property type="term" value="C:cytoplasm"/>
    <property type="evidence" value="ECO:0007669"/>
    <property type="project" value="UniProtKB-ARBA"/>
</dbReference>
<dbReference type="InterPro" id="IPR036164">
    <property type="entry name" value="bL21-like_sf"/>
</dbReference>
<dbReference type="GO" id="GO:0005840">
    <property type="term" value="C:ribosome"/>
    <property type="evidence" value="ECO:0007669"/>
    <property type="project" value="UniProtKB-KW"/>
</dbReference>
<comment type="subunit">
    <text evidence="4">Part of the 50S ribosomal subunit. Contacts protein L20.</text>
</comment>
<dbReference type="Proteomes" id="UP000751518">
    <property type="component" value="Unassembled WGS sequence"/>
</dbReference>
<dbReference type="InterPro" id="IPR001787">
    <property type="entry name" value="Ribosomal_bL21"/>
</dbReference>
<evidence type="ECO:0000256" key="4">
    <source>
        <dbReference type="HAMAP-Rule" id="MF_01363"/>
    </source>
</evidence>
<reference evidence="6" key="2">
    <citation type="journal article" date="2021" name="Microbiome">
        <title>Successional dynamics and alternative stable states in a saline activated sludge microbial community over 9 years.</title>
        <authorList>
            <person name="Wang Y."/>
            <person name="Ye J."/>
            <person name="Ju F."/>
            <person name="Liu L."/>
            <person name="Boyd J.A."/>
            <person name="Deng Y."/>
            <person name="Parks D.H."/>
            <person name="Jiang X."/>
            <person name="Yin X."/>
            <person name="Woodcroft B.J."/>
            <person name="Tyson G.W."/>
            <person name="Hugenholtz P."/>
            <person name="Polz M.F."/>
            <person name="Zhang T."/>
        </authorList>
    </citation>
    <scope>NUCLEOTIDE SEQUENCE</scope>
    <source>
        <strain evidence="6">HKST-UBA03</strain>
    </source>
</reference>
<keyword evidence="4 5" id="KW-0699">rRNA-binding</keyword>
<dbReference type="NCBIfam" id="TIGR00061">
    <property type="entry name" value="L21"/>
    <property type="match status" value="1"/>
</dbReference>
<gene>
    <name evidence="4 6" type="primary">rplU</name>
    <name evidence="6" type="ORF">KC614_03960</name>
</gene>
<comment type="function">
    <text evidence="4 5">This protein binds to 23S rRNA in the presence of protein L20.</text>
</comment>
<dbReference type="PANTHER" id="PTHR21349:SF0">
    <property type="entry name" value="LARGE RIBOSOMAL SUBUNIT PROTEIN BL21M"/>
    <property type="match status" value="1"/>
</dbReference>
<dbReference type="GO" id="GO:0003735">
    <property type="term" value="F:structural constituent of ribosome"/>
    <property type="evidence" value="ECO:0007669"/>
    <property type="project" value="InterPro"/>
</dbReference>
<proteinExistence type="inferred from homology"/>
<comment type="similarity">
    <text evidence="1 4 5">Belongs to the bacterial ribosomal protein bL21 family.</text>
</comment>
<dbReference type="GO" id="GO:1990904">
    <property type="term" value="C:ribonucleoprotein complex"/>
    <property type="evidence" value="ECO:0007669"/>
    <property type="project" value="UniProtKB-KW"/>
</dbReference>
<dbReference type="PANTHER" id="PTHR21349">
    <property type="entry name" value="50S RIBOSOMAL PROTEIN L21"/>
    <property type="match status" value="1"/>
</dbReference>
<evidence type="ECO:0000256" key="5">
    <source>
        <dbReference type="RuleBase" id="RU000562"/>
    </source>
</evidence>
<reference evidence="6" key="1">
    <citation type="submission" date="2020-04" db="EMBL/GenBank/DDBJ databases">
        <authorList>
            <person name="Zhang T."/>
        </authorList>
    </citation>
    <scope>NUCLEOTIDE SEQUENCE</scope>
    <source>
        <strain evidence="6">HKST-UBA03</strain>
    </source>
</reference>
<dbReference type="GO" id="GO:0019843">
    <property type="term" value="F:rRNA binding"/>
    <property type="evidence" value="ECO:0007669"/>
    <property type="project" value="UniProtKB-UniRule"/>
</dbReference>
<dbReference type="AlphaFoldDB" id="A0A955LKT5"/>
<comment type="caution">
    <text evidence="6">The sequence shown here is derived from an EMBL/GenBank/DDBJ whole genome shotgun (WGS) entry which is preliminary data.</text>
</comment>
<dbReference type="GO" id="GO:0006412">
    <property type="term" value="P:translation"/>
    <property type="evidence" value="ECO:0007669"/>
    <property type="project" value="UniProtKB-UniRule"/>
</dbReference>
<name>A0A955LKT5_UNCKA</name>
<sequence>MEYAVIEIGTKQYVVEKGSQIRIDLLKDEVGSSVTFENVPLYVNDENVELGTPYVDYQVVAKVVDKVRDPKKMGIKYETGSYRKKFGNRQDRSLIEIVDIKKATKKSTK</sequence>
<dbReference type="HAMAP" id="MF_01363">
    <property type="entry name" value="Ribosomal_bL21"/>
    <property type="match status" value="1"/>
</dbReference>